<dbReference type="Proteomes" id="UP000324222">
    <property type="component" value="Unassembled WGS sequence"/>
</dbReference>
<evidence type="ECO:0000313" key="3">
    <source>
        <dbReference type="Proteomes" id="UP000324222"/>
    </source>
</evidence>
<sequence length="71" mass="7893">MKLRTVASPLRKAQPPGPPRYPGPIANFRDRGGAMGGSGPCRRRLLFRQLLINEVLSFHAMIQKRPAIISQ</sequence>
<evidence type="ECO:0000313" key="2">
    <source>
        <dbReference type="EMBL" id="MPC81746.1"/>
    </source>
</evidence>
<reference evidence="2 3" key="1">
    <citation type="submission" date="2019-05" db="EMBL/GenBank/DDBJ databases">
        <title>Another draft genome of Portunus trituberculatus and its Hox gene families provides insights of decapod evolution.</title>
        <authorList>
            <person name="Jeong J.-H."/>
            <person name="Song I."/>
            <person name="Kim S."/>
            <person name="Choi T."/>
            <person name="Kim D."/>
            <person name="Ryu S."/>
            <person name="Kim W."/>
        </authorList>
    </citation>
    <scope>NUCLEOTIDE SEQUENCE [LARGE SCALE GENOMIC DNA]</scope>
    <source>
        <tissue evidence="2">Muscle</tissue>
    </source>
</reference>
<feature type="region of interest" description="Disordered" evidence="1">
    <location>
        <begin position="1"/>
        <end position="22"/>
    </location>
</feature>
<proteinExistence type="predicted"/>
<dbReference type="AlphaFoldDB" id="A0A5B7IIE1"/>
<dbReference type="EMBL" id="VSRR010057875">
    <property type="protein sequence ID" value="MPC81746.1"/>
    <property type="molecule type" value="Genomic_DNA"/>
</dbReference>
<organism evidence="2 3">
    <name type="scientific">Portunus trituberculatus</name>
    <name type="common">Swimming crab</name>
    <name type="synonym">Neptunus trituberculatus</name>
    <dbReference type="NCBI Taxonomy" id="210409"/>
    <lineage>
        <taxon>Eukaryota</taxon>
        <taxon>Metazoa</taxon>
        <taxon>Ecdysozoa</taxon>
        <taxon>Arthropoda</taxon>
        <taxon>Crustacea</taxon>
        <taxon>Multicrustacea</taxon>
        <taxon>Malacostraca</taxon>
        <taxon>Eumalacostraca</taxon>
        <taxon>Eucarida</taxon>
        <taxon>Decapoda</taxon>
        <taxon>Pleocyemata</taxon>
        <taxon>Brachyura</taxon>
        <taxon>Eubrachyura</taxon>
        <taxon>Portunoidea</taxon>
        <taxon>Portunidae</taxon>
        <taxon>Portuninae</taxon>
        <taxon>Portunus</taxon>
    </lineage>
</organism>
<keyword evidence="3" id="KW-1185">Reference proteome</keyword>
<name>A0A5B7IIE1_PORTR</name>
<evidence type="ECO:0000256" key="1">
    <source>
        <dbReference type="SAM" id="MobiDB-lite"/>
    </source>
</evidence>
<comment type="caution">
    <text evidence="2">The sequence shown here is derived from an EMBL/GenBank/DDBJ whole genome shotgun (WGS) entry which is preliminary data.</text>
</comment>
<gene>
    <name evidence="2" type="ORF">E2C01_076378</name>
</gene>
<protein>
    <submittedName>
        <fullName evidence="2">Uncharacterized protein</fullName>
    </submittedName>
</protein>
<accession>A0A5B7IIE1</accession>